<gene>
    <name evidence="2" type="ORF">MiSe_31680</name>
</gene>
<dbReference type="Proteomes" id="UP001050975">
    <property type="component" value="Unassembled WGS sequence"/>
</dbReference>
<keyword evidence="3" id="KW-1185">Reference proteome</keyword>
<proteinExistence type="predicted"/>
<evidence type="ECO:0000259" key="1">
    <source>
        <dbReference type="Pfam" id="PF03050"/>
    </source>
</evidence>
<sequence>MLTIPNRRRLAQKCLTHLERDLEALNTSRFEENRLFAQAVGEILATARSWYRDYHAGQLSRFQIAGQRPVIEAQLLAVLNNPPEKGWPADAQRLANRIQRYWIEWFTFLDYPEVKPDNNDAERAIVRWSCIGK</sequence>
<reference evidence="2" key="1">
    <citation type="submission" date="2019-10" db="EMBL/GenBank/DDBJ databases">
        <title>Draft genome sequece of Microseira wollei NIES-4236.</title>
        <authorList>
            <person name="Yamaguchi H."/>
            <person name="Suzuki S."/>
            <person name="Kawachi M."/>
        </authorList>
    </citation>
    <scope>NUCLEOTIDE SEQUENCE</scope>
    <source>
        <strain evidence="2">NIES-4236</strain>
    </source>
</reference>
<dbReference type="Pfam" id="PF03050">
    <property type="entry name" value="DDE_Tnp_IS66"/>
    <property type="match status" value="1"/>
</dbReference>
<evidence type="ECO:0000313" key="2">
    <source>
        <dbReference type="EMBL" id="GET38410.1"/>
    </source>
</evidence>
<dbReference type="EMBL" id="BLAY01000044">
    <property type="protein sequence ID" value="GET38410.1"/>
    <property type="molecule type" value="Genomic_DNA"/>
</dbReference>
<name>A0AAV3XE68_9CYAN</name>
<protein>
    <submittedName>
        <fullName evidence="2">Transposase IS66</fullName>
    </submittedName>
</protein>
<dbReference type="InterPro" id="IPR004291">
    <property type="entry name" value="Transposase_IS66_central"/>
</dbReference>
<evidence type="ECO:0000313" key="3">
    <source>
        <dbReference type="Proteomes" id="UP001050975"/>
    </source>
</evidence>
<accession>A0AAV3XE68</accession>
<organism evidence="2 3">
    <name type="scientific">Microseira wollei NIES-4236</name>
    <dbReference type="NCBI Taxonomy" id="2530354"/>
    <lineage>
        <taxon>Bacteria</taxon>
        <taxon>Bacillati</taxon>
        <taxon>Cyanobacteriota</taxon>
        <taxon>Cyanophyceae</taxon>
        <taxon>Oscillatoriophycideae</taxon>
        <taxon>Aerosakkonematales</taxon>
        <taxon>Aerosakkonemataceae</taxon>
        <taxon>Microseira</taxon>
    </lineage>
</organism>
<comment type="caution">
    <text evidence="2">The sequence shown here is derived from an EMBL/GenBank/DDBJ whole genome shotgun (WGS) entry which is preliminary data.</text>
</comment>
<feature type="domain" description="Transposase IS66 central" evidence="1">
    <location>
        <begin position="11"/>
        <end position="125"/>
    </location>
</feature>
<dbReference type="AlphaFoldDB" id="A0AAV3XE68"/>